<feature type="region of interest" description="Disordered" evidence="1">
    <location>
        <begin position="1"/>
        <end position="44"/>
    </location>
</feature>
<organism evidence="2 3">
    <name type="scientific">Jatropha curcas</name>
    <name type="common">Barbados nut</name>
    <dbReference type="NCBI Taxonomy" id="180498"/>
    <lineage>
        <taxon>Eukaryota</taxon>
        <taxon>Viridiplantae</taxon>
        <taxon>Streptophyta</taxon>
        <taxon>Embryophyta</taxon>
        <taxon>Tracheophyta</taxon>
        <taxon>Spermatophyta</taxon>
        <taxon>Magnoliopsida</taxon>
        <taxon>eudicotyledons</taxon>
        <taxon>Gunneridae</taxon>
        <taxon>Pentapetalae</taxon>
        <taxon>rosids</taxon>
        <taxon>fabids</taxon>
        <taxon>Malpighiales</taxon>
        <taxon>Euphorbiaceae</taxon>
        <taxon>Crotonoideae</taxon>
        <taxon>Jatropheae</taxon>
        <taxon>Jatropha</taxon>
    </lineage>
</organism>
<evidence type="ECO:0000313" key="2">
    <source>
        <dbReference type="EMBL" id="KDP35042.1"/>
    </source>
</evidence>
<protein>
    <submittedName>
        <fullName evidence="2">Uncharacterized protein</fullName>
    </submittedName>
</protein>
<feature type="compositionally biased region" description="Acidic residues" evidence="1">
    <location>
        <begin position="1"/>
        <end position="16"/>
    </location>
</feature>
<proteinExistence type="predicted"/>
<dbReference type="AlphaFoldDB" id="A0A067KFX8"/>
<dbReference type="EMBL" id="KK914501">
    <property type="protein sequence ID" value="KDP35042.1"/>
    <property type="molecule type" value="Genomic_DNA"/>
</dbReference>
<sequence length="73" mass="8001">MKVDKGDEDDDEGEDGEAPKPDEDGMELLPSTLDDSSMVQETPNYNFLDKSGRYEAELADAIINSLAKGVSKY</sequence>
<evidence type="ECO:0000256" key="1">
    <source>
        <dbReference type="SAM" id="MobiDB-lite"/>
    </source>
</evidence>
<name>A0A067KFX8_JATCU</name>
<accession>A0A067KFX8</accession>
<feature type="compositionally biased region" description="Polar residues" evidence="1">
    <location>
        <begin position="33"/>
        <end position="44"/>
    </location>
</feature>
<dbReference type="Proteomes" id="UP000027138">
    <property type="component" value="Unassembled WGS sequence"/>
</dbReference>
<gene>
    <name evidence="2" type="ORF">JCGZ_11203</name>
</gene>
<evidence type="ECO:0000313" key="3">
    <source>
        <dbReference type="Proteomes" id="UP000027138"/>
    </source>
</evidence>
<keyword evidence="3" id="KW-1185">Reference proteome</keyword>
<reference evidence="2 3" key="1">
    <citation type="journal article" date="2014" name="PLoS ONE">
        <title>Global Analysis of Gene Expression Profiles in Physic Nut (Jatropha curcas L.) Seedlings Exposed to Salt Stress.</title>
        <authorList>
            <person name="Zhang L."/>
            <person name="Zhang C."/>
            <person name="Wu P."/>
            <person name="Chen Y."/>
            <person name="Li M."/>
            <person name="Jiang H."/>
            <person name="Wu G."/>
        </authorList>
    </citation>
    <scope>NUCLEOTIDE SEQUENCE [LARGE SCALE GENOMIC DNA]</scope>
    <source>
        <strain evidence="3">cv. GZQX0401</strain>
        <tissue evidence="2">Young leaves</tissue>
    </source>
</reference>